<comment type="similarity">
    <text evidence="5 17">Belongs to the PEP-utilizing enzyme family.</text>
</comment>
<evidence type="ECO:0000313" key="24">
    <source>
        <dbReference type="EMBL" id="BCJ97815.1"/>
    </source>
</evidence>
<dbReference type="PRINTS" id="PR01736">
    <property type="entry name" value="PHPHTRNFRASE"/>
</dbReference>
<dbReference type="InterPro" id="IPR000121">
    <property type="entry name" value="PEP_util_C"/>
</dbReference>
<gene>
    <name evidence="24" type="ORF">bsdcttw_08560</name>
</gene>
<feature type="binding site" evidence="20">
    <location>
        <position position="423"/>
    </location>
    <ligand>
        <name>Mg(2+)</name>
        <dbReference type="ChEBI" id="CHEBI:18420"/>
    </ligand>
</feature>
<dbReference type="InterPro" id="IPR040442">
    <property type="entry name" value="Pyrv_kinase-like_dom_sf"/>
</dbReference>
<evidence type="ECO:0000256" key="6">
    <source>
        <dbReference type="ARBA" id="ARBA00012232"/>
    </source>
</evidence>
<dbReference type="InterPro" id="IPR050499">
    <property type="entry name" value="PEP-utilizing_PTS_enzyme"/>
</dbReference>
<evidence type="ECO:0000259" key="23">
    <source>
        <dbReference type="Pfam" id="PF05524"/>
    </source>
</evidence>
<evidence type="ECO:0000256" key="5">
    <source>
        <dbReference type="ARBA" id="ARBA00007837"/>
    </source>
</evidence>
<evidence type="ECO:0000256" key="17">
    <source>
        <dbReference type="PIRNR" id="PIRNR000732"/>
    </source>
</evidence>
<comment type="subcellular location">
    <subcellularLocation>
        <location evidence="4 17">Cytoplasm</location>
    </subcellularLocation>
</comment>
<protein>
    <recommendedName>
        <fullName evidence="7 17">Phosphoenolpyruvate-protein phosphotransferase</fullName>
        <ecNumber evidence="6 17">2.7.3.9</ecNumber>
    </recommendedName>
    <alternativeName>
        <fullName evidence="16 17">Phosphotransferase system, enzyme I</fullName>
    </alternativeName>
</protein>
<evidence type="ECO:0000256" key="9">
    <source>
        <dbReference type="ARBA" id="ARBA00022490"/>
    </source>
</evidence>
<dbReference type="SUPFAM" id="SSF47831">
    <property type="entry name" value="Enzyme I of the PEP:sugar phosphotransferase system HPr-binding (sub)domain"/>
    <property type="match status" value="1"/>
</dbReference>
<dbReference type="PANTHER" id="PTHR46244:SF3">
    <property type="entry name" value="PHOSPHOENOLPYRUVATE-PROTEIN PHOSPHOTRANSFERASE"/>
    <property type="match status" value="1"/>
</dbReference>
<dbReference type="AlphaFoldDB" id="A0A7I8DL92"/>
<dbReference type="RefSeq" id="WP_185258204.1">
    <property type="nucleotide sequence ID" value="NZ_AP023368.1"/>
</dbReference>
<comment type="function">
    <text evidence="3 17">General (non sugar-specific) component of the phosphoenolpyruvate-dependent sugar phosphotransferase system (sugar PTS). This major carbohydrate active-transport system catalyzes the phosphorylation of incoming sugar substrates concomitantly with their translocation across the cell membrane. Enzyme I transfers the phosphoryl group from phosphoenolpyruvate (PEP) to the phosphoryl carrier protein (HPr).</text>
</comment>
<keyword evidence="10 17" id="KW-0762">Sugar transport</keyword>
<feature type="binding site" evidence="19">
    <location>
        <position position="289"/>
    </location>
    <ligand>
        <name>phosphoenolpyruvate</name>
        <dbReference type="ChEBI" id="CHEBI:58702"/>
    </ligand>
</feature>
<keyword evidence="24" id="KW-0670">Pyruvate</keyword>
<keyword evidence="25" id="KW-1185">Reference proteome</keyword>
<evidence type="ECO:0000256" key="8">
    <source>
        <dbReference type="ARBA" id="ARBA00022448"/>
    </source>
</evidence>
<evidence type="ECO:0000256" key="18">
    <source>
        <dbReference type="PIRSR" id="PIRSR000732-1"/>
    </source>
</evidence>
<dbReference type="InterPro" id="IPR015813">
    <property type="entry name" value="Pyrv/PenolPyrv_kinase-like_dom"/>
</dbReference>
<dbReference type="PROSITE" id="PS00742">
    <property type="entry name" value="PEP_ENZYMES_2"/>
    <property type="match status" value="1"/>
</dbReference>
<dbReference type="Gene3D" id="3.20.20.60">
    <property type="entry name" value="Phosphoenolpyruvate-binding domains"/>
    <property type="match status" value="1"/>
</dbReference>
<dbReference type="KEGG" id="acht:bsdcttw_08560"/>
<feature type="binding site" evidence="19">
    <location>
        <position position="324"/>
    </location>
    <ligand>
        <name>phosphoenolpyruvate</name>
        <dbReference type="ChEBI" id="CHEBI:58702"/>
    </ligand>
</feature>
<evidence type="ECO:0000256" key="1">
    <source>
        <dbReference type="ARBA" id="ARBA00000683"/>
    </source>
</evidence>
<comment type="cofactor">
    <cofactor evidence="2 17 20">
        <name>Mg(2+)</name>
        <dbReference type="ChEBI" id="CHEBI:18420"/>
    </cofactor>
</comment>
<evidence type="ECO:0000256" key="12">
    <source>
        <dbReference type="ARBA" id="ARBA00022683"/>
    </source>
</evidence>
<accession>A0A7I8DL92</accession>
<dbReference type="Pfam" id="PF00391">
    <property type="entry name" value="PEP-utilizers"/>
    <property type="match status" value="1"/>
</dbReference>
<feature type="active site" description="Tele-phosphohistidine intermediate" evidence="18">
    <location>
        <position position="182"/>
    </location>
</feature>
<comment type="catalytic activity">
    <reaction evidence="1 17">
        <text>L-histidyl-[protein] + phosphoenolpyruvate = N(pros)-phospho-L-histidyl-[protein] + pyruvate</text>
        <dbReference type="Rhea" id="RHEA:23880"/>
        <dbReference type="Rhea" id="RHEA-COMP:9745"/>
        <dbReference type="Rhea" id="RHEA-COMP:9746"/>
        <dbReference type="ChEBI" id="CHEBI:15361"/>
        <dbReference type="ChEBI" id="CHEBI:29979"/>
        <dbReference type="ChEBI" id="CHEBI:58702"/>
        <dbReference type="ChEBI" id="CHEBI:64837"/>
        <dbReference type="EC" id="2.7.3.9"/>
    </reaction>
</comment>
<dbReference type="NCBIfam" id="TIGR01417">
    <property type="entry name" value="PTS_I_fam"/>
    <property type="match status" value="1"/>
</dbReference>
<proteinExistence type="inferred from homology"/>
<dbReference type="EC" id="2.7.3.9" evidence="6 17"/>
<reference evidence="24 25" key="2">
    <citation type="submission" date="2020-08" db="EMBL/GenBank/DDBJ databases">
        <authorList>
            <person name="Ueki A."/>
            <person name="Tonouchi A."/>
        </authorList>
    </citation>
    <scope>NUCLEOTIDE SEQUENCE [LARGE SCALE GENOMIC DNA]</scope>
    <source>
        <strain evidence="24 25">CTTW</strain>
    </source>
</reference>
<keyword evidence="15 17" id="KW-0460">Magnesium</keyword>
<dbReference type="GO" id="GO:0046872">
    <property type="term" value="F:metal ion binding"/>
    <property type="evidence" value="ECO:0007669"/>
    <property type="project" value="UniProtKB-KW"/>
</dbReference>
<dbReference type="InterPro" id="IPR023151">
    <property type="entry name" value="PEP_util_CS"/>
</dbReference>
<evidence type="ECO:0000256" key="14">
    <source>
        <dbReference type="ARBA" id="ARBA00022777"/>
    </source>
</evidence>
<dbReference type="InterPro" id="IPR006318">
    <property type="entry name" value="PTS_EI-like"/>
</dbReference>
<dbReference type="Proteomes" id="UP000515703">
    <property type="component" value="Chromosome"/>
</dbReference>
<evidence type="ECO:0000256" key="16">
    <source>
        <dbReference type="ARBA" id="ARBA00033235"/>
    </source>
</evidence>
<evidence type="ECO:0000256" key="3">
    <source>
        <dbReference type="ARBA" id="ARBA00002728"/>
    </source>
</evidence>
<keyword evidence="13 17" id="KW-0479">Metal-binding</keyword>
<evidence type="ECO:0000256" key="19">
    <source>
        <dbReference type="PIRSR" id="PIRSR000732-2"/>
    </source>
</evidence>
<keyword evidence="11 17" id="KW-0808">Transferase</keyword>
<dbReference type="EMBL" id="AP023368">
    <property type="protein sequence ID" value="BCJ97815.1"/>
    <property type="molecule type" value="Genomic_DNA"/>
</dbReference>
<evidence type="ECO:0000256" key="13">
    <source>
        <dbReference type="ARBA" id="ARBA00022723"/>
    </source>
</evidence>
<keyword evidence="12 17" id="KW-0598">Phosphotransferase system</keyword>
<dbReference type="InterPro" id="IPR036637">
    <property type="entry name" value="Phosphohistidine_dom_sf"/>
</dbReference>
<feature type="domain" description="Phosphotransferase system enzyme I N-terminal" evidence="23">
    <location>
        <begin position="8"/>
        <end position="120"/>
    </location>
</feature>
<dbReference type="SUPFAM" id="SSF52009">
    <property type="entry name" value="Phosphohistidine domain"/>
    <property type="match status" value="1"/>
</dbReference>
<evidence type="ECO:0000256" key="2">
    <source>
        <dbReference type="ARBA" id="ARBA00001946"/>
    </source>
</evidence>
<dbReference type="InterPro" id="IPR008279">
    <property type="entry name" value="PEP-util_enz_mobile_dom"/>
</dbReference>
<evidence type="ECO:0000256" key="10">
    <source>
        <dbReference type="ARBA" id="ARBA00022597"/>
    </source>
</evidence>
<evidence type="ECO:0000256" key="7">
    <source>
        <dbReference type="ARBA" id="ARBA00016544"/>
    </source>
</evidence>
<dbReference type="GO" id="GO:0005737">
    <property type="term" value="C:cytoplasm"/>
    <property type="evidence" value="ECO:0007669"/>
    <property type="project" value="UniProtKB-SubCell"/>
</dbReference>
<keyword evidence="8 17" id="KW-0813">Transport</keyword>
<feature type="active site" description="Proton donor" evidence="18">
    <location>
        <position position="494"/>
    </location>
</feature>
<evidence type="ECO:0000256" key="15">
    <source>
        <dbReference type="ARBA" id="ARBA00022842"/>
    </source>
</evidence>
<dbReference type="GO" id="GO:0016301">
    <property type="term" value="F:kinase activity"/>
    <property type="evidence" value="ECO:0007669"/>
    <property type="project" value="UniProtKB-KW"/>
</dbReference>
<dbReference type="Pfam" id="PF05524">
    <property type="entry name" value="PEP-utilisers_N"/>
    <property type="match status" value="1"/>
</dbReference>
<name>A0A7I8DL92_9FIRM</name>
<dbReference type="InterPro" id="IPR024692">
    <property type="entry name" value="PTS_EI"/>
</dbReference>
<dbReference type="PIRSF" id="PIRSF000732">
    <property type="entry name" value="PTS_enzyme_I"/>
    <property type="match status" value="1"/>
</dbReference>
<dbReference type="Gene3D" id="3.50.30.10">
    <property type="entry name" value="Phosphohistidine domain"/>
    <property type="match status" value="1"/>
</dbReference>
<dbReference type="GO" id="GO:0008965">
    <property type="term" value="F:phosphoenolpyruvate-protein phosphotransferase activity"/>
    <property type="evidence" value="ECO:0007669"/>
    <property type="project" value="UniProtKB-EC"/>
</dbReference>
<reference evidence="24 25" key="1">
    <citation type="submission" date="2020-08" db="EMBL/GenBank/DDBJ databases">
        <title>Draft genome sequencing of an Anaerocolumna strain isolated from anoxic soil subjected to BSD treatment.</title>
        <authorList>
            <person name="Uek A."/>
            <person name="Tonouchi A."/>
        </authorList>
    </citation>
    <scope>NUCLEOTIDE SEQUENCE [LARGE SCALE GENOMIC DNA]</scope>
    <source>
        <strain evidence="24 25">CTTW</strain>
    </source>
</reference>
<organism evidence="24 25">
    <name type="scientific">Anaerocolumna chitinilytica</name>
    <dbReference type="NCBI Taxonomy" id="1727145"/>
    <lineage>
        <taxon>Bacteria</taxon>
        <taxon>Bacillati</taxon>
        <taxon>Bacillota</taxon>
        <taxon>Clostridia</taxon>
        <taxon>Lachnospirales</taxon>
        <taxon>Lachnospiraceae</taxon>
        <taxon>Anaerocolumna</taxon>
    </lineage>
</organism>
<feature type="domain" description="PEP-utilising enzyme C-terminal" evidence="22">
    <location>
        <begin position="249"/>
        <end position="532"/>
    </location>
</feature>
<evidence type="ECO:0000256" key="4">
    <source>
        <dbReference type="ARBA" id="ARBA00004496"/>
    </source>
</evidence>
<dbReference type="GO" id="GO:0009401">
    <property type="term" value="P:phosphoenolpyruvate-dependent sugar phosphotransferase system"/>
    <property type="evidence" value="ECO:0007669"/>
    <property type="project" value="UniProtKB-KW"/>
</dbReference>
<sequence>MNVLKVNIAASAGIAMGRAGLYKPAVRKIAENTVGTNEIPQEIEYFKASVSAAEHQLQELSEANPIFGAHLEMVKDITLHEAVIFKISKSGMNAQKAVYEACEELITIFDSMDDEYMKERAADIKDIRERLLNNLGGEQYTAMEFVEDTILIAGDLTPSDTAALDLNKIKGIITRDGGATSHVVILAKSLSLPAMVGVKEIMEEVQEEDYLILDGYNGEILINPDDETLEKYRQLLKEHLEEDTIRRQEEGLPSITVDGKEIHLFANVGSTEDVKKAMSFQIDGIGLYRSEFLYLSSTHLPTEEEQFMAYKEAAVLCGKEITIRTLDIGGDKTLPYLPMEKEENPFLGWRAIRISLEEKDLFKTQLRAILRASAYGKIRIMLPMIISLEELLKAKEILRECMGELTEEGIAYDTAIRTGVMIETPASVLCAEELAAEADFFSIGTNDLTQYLLAVDRGNAKIAKLYNSFHPAVLRSIRMVAQAAHRHGIEAGMCGEFAGNEKATKLLIGLGLDELSMTPAKLAEIKYNLRRISYKEAIGLADEVCKLGTIEEVMNILI</sequence>
<dbReference type="Gene3D" id="1.10.274.10">
    <property type="entry name" value="PtsI, HPr-binding domain"/>
    <property type="match status" value="1"/>
</dbReference>
<keyword evidence="14 17" id="KW-0418">Kinase</keyword>
<dbReference type="InterPro" id="IPR036618">
    <property type="entry name" value="PtsI_HPr-bd_sf"/>
</dbReference>
<evidence type="ECO:0000259" key="22">
    <source>
        <dbReference type="Pfam" id="PF02896"/>
    </source>
</evidence>
<feature type="binding site" evidence="20">
    <location>
        <position position="447"/>
    </location>
    <ligand>
        <name>Mg(2+)</name>
        <dbReference type="ChEBI" id="CHEBI:18420"/>
    </ligand>
</feature>
<dbReference type="Pfam" id="PF02896">
    <property type="entry name" value="PEP-utilizers_C"/>
    <property type="match status" value="1"/>
</dbReference>
<evidence type="ECO:0000256" key="11">
    <source>
        <dbReference type="ARBA" id="ARBA00022679"/>
    </source>
</evidence>
<evidence type="ECO:0000256" key="20">
    <source>
        <dbReference type="PIRSR" id="PIRSR000732-3"/>
    </source>
</evidence>
<dbReference type="InterPro" id="IPR008731">
    <property type="entry name" value="PTS_EIN"/>
</dbReference>
<dbReference type="SUPFAM" id="SSF51621">
    <property type="entry name" value="Phosphoenolpyruvate/pyruvate domain"/>
    <property type="match status" value="1"/>
</dbReference>
<feature type="binding site" evidence="19">
    <location>
        <position position="457"/>
    </location>
    <ligand>
        <name>phosphoenolpyruvate</name>
        <dbReference type="ChEBI" id="CHEBI:58702"/>
    </ligand>
</feature>
<evidence type="ECO:0000313" key="25">
    <source>
        <dbReference type="Proteomes" id="UP000515703"/>
    </source>
</evidence>
<dbReference type="PANTHER" id="PTHR46244">
    <property type="entry name" value="PHOSPHOENOLPYRUVATE-PROTEIN PHOSPHOTRANSFERASE"/>
    <property type="match status" value="1"/>
</dbReference>
<feature type="binding site" evidence="19">
    <location>
        <begin position="446"/>
        <end position="447"/>
    </location>
    <ligand>
        <name>phosphoenolpyruvate</name>
        <dbReference type="ChEBI" id="CHEBI:58702"/>
    </ligand>
</feature>
<keyword evidence="9 17" id="KW-0963">Cytoplasm</keyword>
<evidence type="ECO:0000259" key="21">
    <source>
        <dbReference type="Pfam" id="PF00391"/>
    </source>
</evidence>
<feature type="domain" description="PEP-utilising enzyme mobile" evidence="21">
    <location>
        <begin position="147"/>
        <end position="218"/>
    </location>
</feature>